<feature type="transmembrane region" description="Helical" evidence="3">
    <location>
        <begin position="85"/>
        <end position="103"/>
    </location>
</feature>
<proteinExistence type="predicted"/>
<keyword evidence="1" id="KW-0732">Signal</keyword>
<feature type="compositionally biased region" description="Low complexity" evidence="2">
    <location>
        <begin position="182"/>
        <end position="199"/>
    </location>
</feature>
<feature type="region of interest" description="Disordered" evidence="2">
    <location>
        <begin position="1"/>
        <end position="83"/>
    </location>
</feature>
<dbReference type="SUPFAM" id="SSF81995">
    <property type="entry name" value="beta-sandwich domain of Sec23/24"/>
    <property type="match status" value="1"/>
</dbReference>
<dbReference type="AlphaFoldDB" id="A0A6J4PLQ1"/>
<reference evidence="4" key="1">
    <citation type="submission" date="2020-02" db="EMBL/GenBank/DDBJ databases">
        <authorList>
            <person name="Meier V. D."/>
        </authorList>
    </citation>
    <scope>NUCLEOTIDE SEQUENCE</scope>
    <source>
        <strain evidence="4">AVDCRST_MAG66</strain>
    </source>
</reference>
<evidence type="ECO:0000256" key="2">
    <source>
        <dbReference type="SAM" id="MobiDB-lite"/>
    </source>
</evidence>
<organism evidence="4">
    <name type="scientific">uncultured Pseudonocardia sp</name>
    <dbReference type="NCBI Taxonomy" id="211455"/>
    <lineage>
        <taxon>Bacteria</taxon>
        <taxon>Bacillati</taxon>
        <taxon>Actinomycetota</taxon>
        <taxon>Actinomycetes</taxon>
        <taxon>Pseudonocardiales</taxon>
        <taxon>Pseudonocardiaceae</taxon>
        <taxon>Pseudonocardia</taxon>
        <taxon>environmental samples</taxon>
    </lineage>
</organism>
<dbReference type="Gene3D" id="2.60.40.1240">
    <property type="match status" value="1"/>
</dbReference>
<feature type="transmembrane region" description="Helical" evidence="3">
    <location>
        <begin position="109"/>
        <end position="126"/>
    </location>
</feature>
<keyword evidence="3" id="KW-0812">Transmembrane</keyword>
<feature type="compositionally biased region" description="Low complexity" evidence="2">
    <location>
        <begin position="26"/>
        <end position="35"/>
    </location>
</feature>
<feature type="compositionally biased region" description="Pro residues" evidence="2">
    <location>
        <begin position="51"/>
        <end position="68"/>
    </location>
</feature>
<dbReference type="InterPro" id="IPR029050">
    <property type="entry name" value="Immunoprotect_excell_Ig-like"/>
</dbReference>
<feature type="transmembrane region" description="Helical" evidence="3">
    <location>
        <begin position="138"/>
        <end position="160"/>
    </location>
</feature>
<feature type="compositionally biased region" description="Low complexity" evidence="2">
    <location>
        <begin position="1"/>
        <end position="17"/>
    </location>
</feature>
<dbReference type="EMBL" id="CADCUS010000374">
    <property type="protein sequence ID" value="CAA9419534.1"/>
    <property type="molecule type" value="Genomic_DNA"/>
</dbReference>
<protein>
    <submittedName>
        <fullName evidence="4">Phage protein (ACLAME 1081)</fullName>
    </submittedName>
</protein>
<keyword evidence="3" id="KW-1133">Transmembrane helix</keyword>
<sequence length="334" mass="34998">MSDRYQPPQDQPEGQQPHQERSPHEQPQYGRQWPQQYPPQGQPHYGQGPQAPFPPPPSQPPYGPPPGGYPQYGGQQQPGPRKGSGLAISALVLGIIALLLCWVPIVNNVAAILAVVGLALGIPALISTRRGKRTGSGLAVASVILSVLALVGVLATQAFYSSVIDDVTTDINNSAPLPPSSSDPTAEAEADASAAPAADLPLGQSGQLTEYTVTVDSVTPNANDIIAEENQFNSPPAGQYVLVGLTVTYNGTDEGDPWLDLTTEFIGTDARKYDTSSCSAVTPNEVSDVPTLLAGGTASYQVCMDVPPTAIEGGRVEVSESFSFDDVSAVWAIQ</sequence>
<name>A0A6J4PLQ1_9PSEU</name>
<accession>A0A6J4PLQ1</accession>
<evidence type="ECO:0000256" key="3">
    <source>
        <dbReference type="SAM" id="Phobius"/>
    </source>
</evidence>
<keyword evidence="3" id="KW-0472">Membrane</keyword>
<evidence type="ECO:0000256" key="1">
    <source>
        <dbReference type="ARBA" id="ARBA00022729"/>
    </source>
</evidence>
<evidence type="ECO:0000313" key="4">
    <source>
        <dbReference type="EMBL" id="CAA9419534.1"/>
    </source>
</evidence>
<feature type="region of interest" description="Disordered" evidence="2">
    <location>
        <begin position="174"/>
        <end position="202"/>
    </location>
</feature>
<gene>
    <name evidence="4" type="ORF">AVDCRST_MAG66-2558</name>
</gene>